<accession>A0ABV8YCR9</accession>
<name>A0ABV8YCR9_9DEIO</name>
<keyword evidence="2" id="KW-1185">Reference proteome</keyword>
<dbReference type="Proteomes" id="UP001595939">
    <property type="component" value="Unassembled WGS sequence"/>
</dbReference>
<evidence type="ECO:0000313" key="2">
    <source>
        <dbReference type="Proteomes" id="UP001595939"/>
    </source>
</evidence>
<dbReference type="EMBL" id="JBHSEG010000008">
    <property type="protein sequence ID" value="MFC4455275.1"/>
    <property type="molecule type" value="Genomic_DNA"/>
</dbReference>
<protein>
    <submittedName>
        <fullName evidence="1">Uncharacterized protein</fullName>
    </submittedName>
</protein>
<proteinExistence type="predicted"/>
<organism evidence="1 2">
    <name type="scientific">Deinococcus sonorensis</name>
    <dbReference type="NCBI Taxonomy" id="309891"/>
    <lineage>
        <taxon>Bacteria</taxon>
        <taxon>Thermotogati</taxon>
        <taxon>Deinococcota</taxon>
        <taxon>Deinococci</taxon>
        <taxon>Deinococcales</taxon>
        <taxon>Deinococcaceae</taxon>
        <taxon>Deinococcus</taxon>
    </lineage>
</organism>
<sequence>MDLISAYEWHHALIDCTLWTITVFACIRFTVMELPSEFISITTGGFTISGFITLKDLTLINSGQECVIMIHDAIGNDVELGKLTAIFWNGELSQWSSPSIEW</sequence>
<reference evidence="2" key="1">
    <citation type="journal article" date="2019" name="Int. J. Syst. Evol. Microbiol.">
        <title>The Global Catalogue of Microorganisms (GCM) 10K type strain sequencing project: providing services to taxonomists for standard genome sequencing and annotation.</title>
        <authorList>
            <consortium name="The Broad Institute Genomics Platform"/>
            <consortium name="The Broad Institute Genome Sequencing Center for Infectious Disease"/>
            <person name="Wu L."/>
            <person name="Ma J."/>
        </authorList>
    </citation>
    <scope>NUCLEOTIDE SEQUENCE [LARGE SCALE GENOMIC DNA]</scope>
    <source>
        <strain evidence="2">CCUG 39970</strain>
    </source>
</reference>
<comment type="caution">
    <text evidence="1">The sequence shown here is derived from an EMBL/GenBank/DDBJ whole genome shotgun (WGS) entry which is preliminary data.</text>
</comment>
<dbReference type="RefSeq" id="WP_380129988.1">
    <property type="nucleotide sequence ID" value="NZ_JBHSEG010000008.1"/>
</dbReference>
<gene>
    <name evidence="1" type="ORF">ACFO0P_15970</name>
</gene>
<evidence type="ECO:0000313" key="1">
    <source>
        <dbReference type="EMBL" id="MFC4455275.1"/>
    </source>
</evidence>